<accession>A0A0E9NFZ8</accession>
<gene>
    <name evidence="1" type="ORF">G7K_2966-t1</name>
</gene>
<reference evidence="1 2" key="2">
    <citation type="journal article" date="2014" name="J. Gen. Appl. Microbiol.">
        <title>The early diverging ascomycetous budding yeast Saitoella complicata has three histone deacetylases belonging to the Clr6, Hos2, and Rpd3 lineages.</title>
        <authorList>
            <person name="Nishida H."/>
            <person name="Matsumoto T."/>
            <person name="Kondo S."/>
            <person name="Hamamoto M."/>
            <person name="Yoshikawa H."/>
        </authorList>
    </citation>
    <scope>NUCLEOTIDE SEQUENCE [LARGE SCALE GENOMIC DNA]</scope>
    <source>
        <strain evidence="1 2">NRRL Y-17804</strain>
    </source>
</reference>
<organism evidence="1 2">
    <name type="scientific">Saitoella complicata (strain BCRC 22490 / CBS 7301 / JCM 7358 / NBRC 10748 / NRRL Y-17804)</name>
    <dbReference type="NCBI Taxonomy" id="698492"/>
    <lineage>
        <taxon>Eukaryota</taxon>
        <taxon>Fungi</taxon>
        <taxon>Dikarya</taxon>
        <taxon>Ascomycota</taxon>
        <taxon>Taphrinomycotina</taxon>
        <taxon>Taphrinomycotina incertae sedis</taxon>
        <taxon>Saitoella</taxon>
    </lineage>
</organism>
<reference evidence="1 2" key="1">
    <citation type="journal article" date="2011" name="J. Gen. Appl. Microbiol.">
        <title>Draft genome sequencing of the enigmatic yeast Saitoella complicata.</title>
        <authorList>
            <person name="Nishida H."/>
            <person name="Hamamoto M."/>
            <person name="Sugiyama J."/>
        </authorList>
    </citation>
    <scope>NUCLEOTIDE SEQUENCE [LARGE SCALE GENOMIC DNA]</scope>
    <source>
        <strain evidence="1 2">NRRL Y-17804</strain>
    </source>
</reference>
<evidence type="ECO:0000313" key="1">
    <source>
        <dbReference type="EMBL" id="GAO48797.1"/>
    </source>
</evidence>
<name>A0A0E9NFZ8_SAICN</name>
<sequence>MIMDGRCAAISNYSLGDDENEGRRSVHVLEGEDSSAIAIVQLGGSYFSLCSTGTALRQFRTIRRYRASERQPLSLCERETFCWSPR</sequence>
<protein>
    <submittedName>
        <fullName evidence="1">Uncharacterized protein</fullName>
    </submittedName>
</protein>
<reference evidence="1 2" key="3">
    <citation type="journal article" date="2015" name="Genome Announc.">
        <title>Draft Genome Sequence of the Archiascomycetous Yeast Saitoella complicata.</title>
        <authorList>
            <person name="Yamauchi K."/>
            <person name="Kondo S."/>
            <person name="Hamamoto M."/>
            <person name="Takahashi Y."/>
            <person name="Ogura Y."/>
            <person name="Hayashi T."/>
            <person name="Nishida H."/>
        </authorList>
    </citation>
    <scope>NUCLEOTIDE SEQUENCE [LARGE SCALE GENOMIC DNA]</scope>
    <source>
        <strain evidence="1 2">NRRL Y-17804</strain>
    </source>
</reference>
<evidence type="ECO:0000313" key="2">
    <source>
        <dbReference type="Proteomes" id="UP000033140"/>
    </source>
</evidence>
<proteinExistence type="predicted"/>
<dbReference type="Proteomes" id="UP000033140">
    <property type="component" value="Unassembled WGS sequence"/>
</dbReference>
<comment type="caution">
    <text evidence="1">The sequence shown here is derived from an EMBL/GenBank/DDBJ whole genome shotgun (WGS) entry which is preliminary data.</text>
</comment>
<dbReference type="EMBL" id="BACD03000017">
    <property type="protein sequence ID" value="GAO48797.1"/>
    <property type="molecule type" value="Genomic_DNA"/>
</dbReference>
<keyword evidence="2" id="KW-1185">Reference proteome</keyword>
<dbReference type="AlphaFoldDB" id="A0A0E9NFZ8"/>